<keyword evidence="5" id="KW-0998">Cell outer membrane</keyword>
<dbReference type="InterPro" id="IPR011990">
    <property type="entry name" value="TPR-like_helical_dom_sf"/>
</dbReference>
<keyword evidence="9" id="KW-1185">Reference proteome</keyword>
<dbReference type="AlphaFoldDB" id="A0A1I2AXK9"/>
<evidence type="ECO:0000259" key="6">
    <source>
        <dbReference type="Pfam" id="PF07980"/>
    </source>
</evidence>
<organism evidence="8 9">
    <name type="scientific">Thermophagus xiamenensis</name>
    <dbReference type="NCBI Taxonomy" id="385682"/>
    <lineage>
        <taxon>Bacteria</taxon>
        <taxon>Pseudomonadati</taxon>
        <taxon>Bacteroidota</taxon>
        <taxon>Bacteroidia</taxon>
        <taxon>Marinilabiliales</taxon>
        <taxon>Marinilabiliaceae</taxon>
        <taxon>Thermophagus</taxon>
    </lineage>
</organism>
<proteinExistence type="inferred from homology"/>
<evidence type="ECO:0000256" key="2">
    <source>
        <dbReference type="ARBA" id="ARBA00006275"/>
    </source>
</evidence>
<evidence type="ECO:0000256" key="1">
    <source>
        <dbReference type="ARBA" id="ARBA00004442"/>
    </source>
</evidence>
<dbReference type="GO" id="GO:0009279">
    <property type="term" value="C:cell outer membrane"/>
    <property type="evidence" value="ECO:0007669"/>
    <property type="project" value="UniProtKB-SubCell"/>
</dbReference>
<protein>
    <submittedName>
        <fullName evidence="8">Starch-binding associating with outer membrane</fullName>
    </submittedName>
</protein>
<dbReference type="InterPro" id="IPR012944">
    <property type="entry name" value="SusD_RagB_dom"/>
</dbReference>
<gene>
    <name evidence="8" type="ORF">SAMN05444380_1123</name>
</gene>
<dbReference type="EMBL" id="FONA01000012">
    <property type="protein sequence ID" value="SFE47630.1"/>
    <property type="molecule type" value="Genomic_DNA"/>
</dbReference>
<feature type="domain" description="RagB/SusD" evidence="6">
    <location>
        <begin position="350"/>
        <end position="623"/>
    </location>
</feature>
<dbReference type="OrthoDB" id="5694214at2"/>
<dbReference type="InParanoid" id="A0A1I2AXK9"/>
<keyword evidence="3" id="KW-0732">Signal</keyword>
<dbReference type="InterPro" id="IPR033985">
    <property type="entry name" value="SusD-like_N"/>
</dbReference>
<dbReference type="SUPFAM" id="SSF48452">
    <property type="entry name" value="TPR-like"/>
    <property type="match status" value="1"/>
</dbReference>
<evidence type="ECO:0000313" key="9">
    <source>
        <dbReference type="Proteomes" id="UP000181976"/>
    </source>
</evidence>
<comment type="similarity">
    <text evidence="2">Belongs to the SusD family.</text>
</comment>
<evidence type="ECO:0000256" key="3">
    <source>
        <dbReference type="ARBA" id="ARBA00022729"/>
    </source>
</evidence>
<comment type="subcellular location">
    <subcellularLocation>
        <location evidence="1">Cell outer membrane</location>
    </subcellularLocation>
</comment>
<dbReference type="STRING" id="385682.SAMN05444380_1123"/>
<feature type="domain" description="SusD-like N-terminal" evidence="7">
    <location>
        <begin position="89"/>
        <end position="238"/>
    </location>
</feature>
<evidence type="ECO:0000313" key="8">
    <source>
        <dbReference type="EMBL" id="SFE47630.1"/>
    </source>
</evidence>
<dbReference type="RefSeq" id="WP_010527440.1">
    <property type="nucleotide sequence ID" value="NZ_AFSL01000044.1"/>
</dbReference>
<sequence>MIGKIKLMTEKVLVIIIIQFTLGCSEDFLKPDPLSFYEPAKTFTTRAGLESALAMADRHLRTYWSFYSSQDRSLPISTEYIFSELAVYSMTDNGNIFTDIANTLTPTNGIGNGDNNRMAYFWDETYNGIKYANTIINFIDQVEGLDDDTRKEFLGRAYFHRAFRYFALVFQFKDVPLVTKILEVPKLNYRSTTREAILEMITKDLEKAVEWVPEQSEMDLTGMISKGACRQLLIKCYLATGRWEDAIEQADILINNSGYSLMMEPFGNFISPQENTWPITRNVIWDLHRPENKCIPANKEVILGMPNRAGTDAEIKMRMMRNYLPLLDNRWELKSPAGINAIRYYAPADNNFDPKLDYVTAYGRGIAHMRPTSYYTQSLWYIDGVEDTGDLRHNSKVGNWMRMDSLKYNNRADSEWYGKNLRLYDDDGNILCADTIRCWFDWPHYKIYVPDPEELVPTNANHRGGAGDWYCYRLAETYLLRAEAKFYLGDIAGATADVNIIRERSHCDRLYSTVTIGDIMDERARELYLEEWRHMELSRVSYCLALSGKADEFGKTYSIDNLSNDSYWWQRVSNYNDFYNKGAVVWQQGNRPYTIAPHNIYWPIPNWAINSNRDGILRQNPGYDGYDDSVPVWDNWEDAVADEEKIE</sequence>
<evidence type="ECO:0000256" key="4">
    <source>
        <dbReference type="ARBA" id="ARBA00023136"/>
    </source>
</evidence>
<keyword evidence="4" id="KW-0472">Membrane</keyword>
<dbReference type="eggNOG" id="COG1395">
    <property type="taxonomic scope" value="Bacteria"/>
</dbReference>
<dbReference type="eggNOG" id="COG3193">
    <property type="taxonomic scope" value="Bacteria"/>
</dbReference>
<dbReference type="Pfam" id="PF07980">
    <property type="entry name" value="SusD_RagB"/>
    <property type="match status" value="1"/>
</dbReference>
<evidence type="ECO:0000256" key="5">
    <source>
        <dbReference type="ARBA" id="ARBA00023237"/>
    </source>
</evidence>
<reference evidence="8 9" key="1">
    <citation type="submission" date="2016-10" db="EMBL/GenBank/DDBJ databases">
        <authorList>
            <person name="de Groot N.N."/>
        </authorList>
    </citation>
    <scope>NUCLEOTIDE SEQUENCE [LARGE SCALE GENOMIC DNA]</scope>
    <source>
        <strain evidence="8 9">DSM 19012</strain>
    </source>
</reference>
<dbReference type="Gene3D" id="1.25.40.390">
    <property type="match status" value="1"/>
</dbReference>
<accession>A0A1I2AXK9</accession>
<name>A0A1I2AXK9_9BACT</name>
<dbReference type="PROSITE" id="PS51257">
    <property type="entry name" value="PROKAR_LIPOPROTEIN"/>
    <property type="match status" value="1"/>
</dbReference>
<evidence type="ECO:0000259" key="7">
    <source>
        <dbReference type="Pfam" id="PF14322"/>
    </source>
</evidence>
<dbReference type="Pfam" id="PF14322">
    <property type="entry name" value="SusD-like_3"/>
    <property type="match status" value="1"/>
</dbReference>
<dbReference type="Proteomes" id="UP000181976">
    <property type="component" value="Unassembled WGS sequence"/>
</dbReference>